<dbReference type="GO" id="GO:0005886">
    <property type="term" value="C:plasma membrane"/>
    <property type="evidence" value="ECO:0007669"/>
    <property type="project" value="UniProtKB-SubCell"/>
</dbReference>
<dbReference type="GO" id="GO:0005549">
    <property type="term" value="F:odorant binding"/>
    <property type="evidence" value="ECO:0007669"/>
    <property type="project" value="InterPro"/>
</dbReference>
<keyword evidence="6 10" id="KW-1133">Transmembrane helix</keyword>
<evidence type="ECO:0000313" key="12">
    <source>
        <dbReference type="RefSeq" id="XP_024944052.1"/>
    </source>
</evidence>
<dbReference type="GO" id="GO:0004984">
    <property type="term" value="F:olfactory receptor activity"/>
    <property type="evidence" value="ECO:0007669"/>
    <property type="project" value="InterPro"/>
</dbReference>
<dbReference type="GO" id="GO:0007165">
    <property type="term" value="P:signal transduction"/>
    <property type="evidence" value="ECO:0007669"/>
    <property type="project" value="UniProtKB-KW"/>
</dbReference>
<evidence type="ECO:0000256" key="1">
    <source>
        <dbReference type="ARBA" id="ARBA00004651"/>
    </source>
</evidence>
<evidence type="ECO:0000256" key="7">
    <source>
        <dbReference type="ARBA" id="ARBA00023136"/>
    </source>
</evidence>
<protein>
    <submittedName>
        <fullName evidence="12">Uncharacterized protein LOC107271049</fullName>
    </submittedName>
</protein>
<keyword evidence="4 10" id="KW-0812">Transmembrane</keyword>
<evidence type="ECO:0000256" key="4">
    <source>
        <dbReference type="ARBA" id="ARBA00022692"/>
    </source>
</evidence>
<comment type="subcellular location">
    <subcellularLocation>
        <location evidence="1">Cell membrane</location>
        <topology evidence="1">Multi-pass membrane protein</topology>
    </subcellularLocation>
</comment>
<feature type="transmembrane region" description="Helical" evidence="10">
    <location>
        <begin position="125"/>
        <end position="145"/>
    </location>
</feature>
<evidence type="ECO:0000256" key="5">
    <source>
        <dbReference type="ARBA" id="ARBA00022725"/>
    </source>
</evidence>
<sequence length="857" mass="97612">MDTHRNKYLSIKVTKFFMKIVGIWLPESKHEQFVLDVSLFVTIAGTVLSILFEMWDIYKYPFNFNEAVYIICNILTPGIVLFKLSMIRLNRKSLYELIDICQTKFWHDDYDEFGIAILQNCETKCVLLITSYMSFALFTAITYTVRSIIDNIGKTGTDKILPFTMWLNETMARAPYFQLLFIFEGIILCYLGVGFFCIDNFFCIINIHVAGQFKILQGKLERLCGPNDREDEKKDRGIWIRKNPAAVFQEFRSCVQLHKMLIYYVEKVEAIFSLIILCQVILSSILMCLAGFQAVSDDNSASQRCIFTAYTIGCFFQLLLYTSTSNEIIDESLGVANAAYRAHWYLLPFDKTSKVIRGCLVLVILRARRPCSLTAGRFFAISLETFTKVISTTISYFTLLRQRGESSYVVLQCSAHPSGPRMLLSAFTDQLDQPRLELNSREEKSVMTVSQVTEMSHHSNIGVSLAVIKYSMKLIGLWKADNTLDIFLMSSIFIYTISMGIAGIVFTVTDLFYVFDDIYAAVNIICPTIAIFNNTVKLIIFAINRRQVLNIIERLENSIKNETYEEYDIRAVKDCERQCIILVITFVILTQGAASNYVIPPLFEIFSGNGSRNLPVTIHFGGFAYGESPYFEIGFCIEAMIGFSSALCLVTLNNFLTTTNLHLACQFKILHNKLKSTCIADLDMNFNASRDAYSKLKKCIKTHKMLIDYTAQVEDVYTYIILMQMFASSVVICAAGFQLFFFSGSMLRFVLSIFFFLTSVGEFFLFSWSCNEIIVASATVGDGGYNTTWYSLSATGYGKAYRDGLQLLIMRSHRPCYLTAGKFCIISLESFSTVMTTATSYFTLLRNFVDEDEFRNK</sequence>
<keyword evidence="11" id="KW-1185">Reference proteome</keyword>
<feature type="transmembrane region" description="Helical" evidence="10">
    <location>
        <begin position="486"/>
        <end position="506"/>
    </location>
</feature>
<gene>
    <name evidence="12" type="primary">LOC107271049</name>
</gene>
<accession>A0AAJ7RN55</accession>
<dbReference type="AlphaFoldDB" id="A0AAJ7RN55"/>
<evidence type="ECO:0000256" key="3">
    <source>
        <dbReference type="ARBA" id="ARBA00022606"/>
    </source>
</evidence>
<keyword evidence="2" id="KW-1003">Cell membrane</keyword>
<keyword evidence="9" id="KW-0807">Transducer</keyword>
<dbReference type="GeneID" id="107271049"/>
<dbReference type="PANTHER" id="PTHR21137:SF35">
    <property type="entry name" value="ODORANT RECEPTOR 19A-RELATED"/>
    <property type="match status" value="1"/>
</dbReference>
<dbReference type="Proteomes" id="UP000694920">
    <property type="component" value="Unplaced"/>
</dbReference>
<feature type="transmembrane region" description="Helical" evidence="10">
    <location>
        <begin position="518"/>
        <end position="543"/>
    </location>
</feature>
<name>A0AAJ7RN55_CEPCN</name>
<evidence type="ECO:0000256" key="9">
    <source>
        <dbReference type="ARBA" id="ARBA00023224"/>
    </source>
</evidence>
<dbReference type="Pfam" id="PF02949">
    <property type="entry name" value="7tm_6"/>
    <property type="match status" value="2"/>
</dbReference>
<feature type="transmembrane region" description="Helical" evidence="10">
    <location>
        <begin position="716"/>
        <end position="742"/>
    </location>
</feature>
<organism evidence="11 12">
    <name type="scientific">Cephus cinctus</name>
    <name type="common">Wheat stem sawfly</name>
    <dbReference type="NCBI Taxonomy" id="211228"/>
    <lineage>
        <taxon>Eukaryota</taxon>
        <taxon>Metazoa</taxon>
        <taxon>Ecdysozoa</taxon>
        <taxon>Arthropoda</taxon>
        <taxon>Hexapoda</taxon>
        <taxon>Insecta</taxon>
        <taxon>Pterygota</taxon>
        <taxon>Neoptera</taxon>
        <taxon>Endopterygota</taxon>
        <taxon>Hymenoptera</taxon>
        <taxon>Cephoidea</taxon>
        <taxon>Cephidae</taxon>
        <taxon>Cephus</taxon>
    </lineage>
</organism>
<keyword evidence="3" id="KW-0716">Sensory transduction</keyword>
<feature type="transmembrane region" description="Helical" evidence="10">
    <location>
        <begin position="67"/>
        <end position="84"/>
    </location>
</feature>
<keyword evidence="5" id="KW-0552">Olfaction</keyword>
<proteinExistence type="predicted"/>
<keyword evidence="7 10" id="KW-0472">Membrane</keyword>
<feature type="transmembrane region" description="Helical" evidence="10">
    <location>
        <begin position="270"/>
        <end position="295"/>
    </location>
</feature>
<feature type="transmembrane region" description="Helical" evidence="10">
    <location>
        <begin position="579"/>
        <end position="599"/>
    </location>
</feature>
<evidence type="ECO:0000256" key="8">
    <source>
        <dbReference type="ARBA" id="ARBA00023170"/>
    </source>
</evidence>
<dbReference type="RefSeq" id="XP_024944052.1">
    <property type="nucleotide sequence ID" value="XM_025088284.1"/>
</dbReference>
<dbReference type="PANTHER" id="PTHR21137">
    <property type="entry name" value="ODORANT RECEPTOR"/>
    <property type="match status" value="1"/>
</dbReference>
<reference evidence="12" key="1">
    <citation type="submission" date="2025-08" db="UniProtKB">
        <authorList>
            <consortium name="RefSeq"/>
        </authorList>
    </citation>
    <scope>IDENTIFICATION</scope>
</reference>
<evidence type="ECO:0000256" key="2">
    <source>
        <dbReference type="ARBA" id="ARBA00022475"/>
    </source>
</evidence>
<dbReference type="InterPro" id="IPR004117">
    <property type="entry name" value="7tm6_olfct_rcpt"/>
</dbReference>
<evidence type="ECO:0000256" key="6">
    <source>
        <dbReference type="ARBA" id="ARBA00022989"/>
    </source>
</evidence>
<evidence type="ECO:0000313" key="11">
    <source>
        <dbReference type="Proteomes" id="UP000694920"/>
    </source>
</evidence>
<feature type="transmembrane region" description="Helical" evidence="10">
    <location>
        <begin position="749"/>
        <end position="768"/>
    </location>
</feature>
<feature type="transmembrane region" description="Helical" evidence="10">
    <location>
        <begin position="301"/>
        <end position="321"/>
    </location>
</feature>
<feature type="transmembrane region" description="Helical" evidence="10">
    <location>
        <begin position="176"/>
        <end position="198"/>
    </location>
</feature>
<evidence type="ECO:0000256" key="10">
    <source>
        <dbReference type="SAM" id="Phobius"/>
    </source>
</evidence>
<dbReference type="KEGG" id="ccin:107271049"/>
<feature type="transmembrane region" description="Helical" evidence="10">
    <location>
        <begin position="33"/>
        <end position="55"/>
    </location>
</feature>
<keyword evidence="8" id="KW-0675">Receptor</keyword>